<keyword evidence="5" id="KW-0396">Initiation factor</keyword>
<evidence type="ECO:0000256" key="2">
    <source>
        <dbReference type="ARBA" id="ARBA00023163"/>
    </source>
</evidence>
<feature type="domain" description="Cyclin-like" evidence="4">
    <location>
        <begin position="160"/>
        <end position="241"/>
    </location>
</feature>
<dbReference type="PANTHER" id="PTHR11618:SF13">
    <property type="entry name" value="TRANSCRIPTION INITIATION FACTOR IIB"/>
    <property type="match status" value="1"/>
</dbReference>
<dbReference type="OrthoDB" id="25790at2759"/>
<dbReference type="Gene3D" id="1.10.472.10">
    <property type="entry name" value="Cyclin-like"/>
    <property type="match status" value="2"/>
</dbReference>
<dbReference type="SMART" id="SM00385">
    <property type="entry name" value="CYCLIN"/>
    <property type="match status" value="2"/>
</dbReference>
<dbReference type="SUPFAM" id="SSF47954">
    <property type="entry name" value="Cyclin-like"/>
    <property type="match status" value="2"/>
</dbReference>
<name>A0A0K9NYE9_ZOSMR</name>
<comment type="caution">
    <text evidence="5">The sequence shown here is derived from an EMBL/GenBank/DDBJ whole genome shotgun (WGS) entry which is preliminary data.</text>
</comment>
<evidence type="ECO:0000259" key="4">
    <source>
        <dbReference type="SMART" id="SM00385"/>
    </source>
</evidence>
<dbReference type="OMA" id="TISWPFR"/>
<dbReference type="GO" id="GO:0097550">
    <property type="term" value="C:transcription preinitiation complex"/>
    <property type="evidence" value="ECO:0000318"/>
    <property type="project" value="GO_Central"/>
</dbReference>
<dbReference type="GO" id="GO:0016251">
    <property type="term" value="F:RNA polymerase II general transcription initiation factor activity"/>
    <property type="evidence" value="ECO:0000318"/>
    <property type="project" value="GO_Central"/>
</dbReference>
<keyword evidence="1" id="KW-0805">Transcription regulation</keyword>
<feature type="domain" description="Cyclin-like" evidence="4">
    <location>
        <begin position="256"/>
        <end position="337"/>
    </location>
</feature>
<protein>
    <submittedName>
        <fullName evidence="5">Transcription initiation factor IIB</fullName>
    </submittedName>
</protein>
<feature type="compositionally biased region" description="Low complexity" evidence="3">
    <location>
        <begin position="474"/>
        <end position="483"/>
    </location>
</feature>
<dbReference type="GO" id="GO:0070897">
    <property type="term" value="P:transcription preinitiation complex assembly"/>
    <property type="evidence" value="ECO:0007669"/>
    <property type="project" value="InterPro"/>
</dbReference>
<dbReference type="GO" id="GO:0003743">
    <property type="term" value="F:translation initiation factor activity"/>
    <property type="evidence" value="ECO:0007669"/>
    <property type="project" value="UniProtKB-KW"/>
</dbReference>
<proteinExistence type="predicted"/>
<dbReference type="EMBL" id="LFYR01001430">
    <property type="protein sequence ID" value="KMZ61718.1"/>
    <property type="molecule type" value="Genomic_DNA"/>
</dbReference>
<dbReference type="FunFam" id="1.10.472.10:FF:000045">
    <property type="entry name" value="Transcription initiation factor IIB"/>
    <property type="match status" value="1"/>
</dbReference>
<feature type="region of interest" description="Disordered" evidence="3">
    <location>
        <begin position="460"/>
        <end position="516"/>
    </location>
</feature>
<dbReference type="AlphaFoldDB" id="A0A0K9NYE9"/>
<dbReference type="CDD" id="cd20550">
    <property type="entry name" value="CYCLIN_TFIIB_archaea_like_rpt2"/>
    <property type="match status" value="1"/>
</dbReference>
<accession>A0A0K9NYE9</accession>
<dbReference type="InterPro" id="IPR036915">
    <property type="entry name" value="Cyclin-like_sf"/>
</dbReference>
<gene>
    <name evidence="5" type="ORF">ZOSMA_4G00020</name>
</gene>
<evidence type="ECO:0000256" key="1">
    <source>
        <dbReference type="ARBA" id="ARBA00023015"/>
    </source>
</evidence>
<keyword evidence="2" id="KW-0804">Transcription</keyword>
<dbReference type="InterPro" id="IPR000812">
    <property type="entry name" value="TFIIB"/>
</dbReference>
<dbReference type="PANTHER" id="PTHR11618">
    <property type="entry name" value="TRANSCRIPTION INITIATION FACTOR IIB-RELATED"/>
    <property type="match status" value="1"/>
</dbReference>
<evidence type="ECO:0000313" key="5">
    <source>
        <dbReference type="EMBL" id="KMZ61718.1"/>
    </source>
</evidence>
<feature type="compositionally biased region" description="Polar residues" evidence="3">
    <location>
        <begin position="507"/>
        <end position="516"/>
    </location>
</feature>
<dbReference type="GO" id="GO:0017025">
    <property type="term" value="F:TBP-class protein binding"/>
    <property type="evidence" value="ECO:0000318"/>
    <property type="project" value="GO_Central"/>
</dbReference>
<dbReference type="PRINTS" id="PR00685">
    <property type="entry name" value="TIFACTORIIB"/>
</dbReference>
<evidence type="ECO:0000313" key="6">
    <source>
        <dbReference type="Proteomes" id="UP000036987"/>
    </source>
</evidence>
<evidence type="ECO:0000256" key="3">
    <source>
        <dbReference type="SAM" id="MobiDB-lite"/>
    </source>
</evidence>
<sequence>MKPTEEEKDDSKRQPATTKFRCLYCRGTQGRCSAIPNSSTRSITECCSCSRVVEERHSQTHPFFSIRAQDIPLPLVTPDLNTEAILPSLSSDKDPFHPTGFITTFSAWSLDPAPVFAKTSYSFAGHLAELERALGTGAAEGIVDGDVGPNVSVDRLRAYVQILDVSSILLLDQDIADHAFRLFKDCSLTTCLRNRSVEALATASLVQAIREAQEPRTLQEISSAANLPQKEIGKYIKILGEALKLCQPINSNSISVHMPRFCMLLQLNKSAQELAAHIGEVVINKCFCTRRNPISISAAAIYLACQLEDKRKTQAEICKVTGLTEVTLRKVYKELLENWDDLLPPNYTPAVPPEKAFPMTTIPSSRSSMSKTVVAVENSVKVQQEKEKQKQHQQQESANQHTLWQTQVRSGGHHVMQFDAKKDTGDQRCSMIKEPEVRINNSNRNNNSFQITNQLSTQSGVSNGWPFQARPLGSSSNASTSSNHIGHHDQRNSSSLNQEAYVPFGSRTKNFNSRTD</sequence>
<dbReference type="InterPro" id="IPR013763">
    <property type="entry name" value="Cyclin-like_dom"/>
</dbReference>
<dbReference type="Pfam" id="PF00382">
    <property type="entry name" value="TFIIB"/>
    <property type="match status" value="2"/>
</dbReference>
<keyword evidence="6" id="KW-1185">Reference proteome</keyword>
<dbReference type="InterPro" id="IPR013150">
    <property type="entry name" value="TFIIB_cyclin"/>
</dbReference>
<dbReference type="STRING" id="29655.A0A0K9NYE9"/>
<dbReference type="GO" id="GO:0006352">
    <property type="term" value="P:DNA-templated transcription initiation"/>
    <property type="evidence" value="ECO:0000318"/>
    <property type="project" value="GO_Central"/>
</dbReference>
<keyword evidence="5" id="KW-0648">Protein biosynthesis</keyword>
<reference evidence="6" key="1">
    <citation type="journal article" date="2016" name="Nature">
        <title>The genome of the seagrass Zostera marina reveals angiosperm adaptation to the sea.</title>
        <authorList>
            <person name="Olsen J.L."/>
            <person name="Rouze P."/>
            <person name="Verhelst B."/>
            <person name="Lin Y.-C."/>
            <person name="Bayer T."/>
            <person name="Collen J."/>
            <person name="Dattolo E."/>
            <person name="De Paoli E."/>
            <person name="Dittami S."/>
            <person name="Maumus F."/>
            <person name="Michel G."/>
            <person name="Kersting A."/>
            <person name="Lauritano C."/>
            <person name="Lohaus R."/>
            <person name="Toepel M."/>
            <person name="Tonon T."/>
            <person name="Vanneste K."/>
            <person name="Amirebrahimi M."/>
            <person name="Brakel J."/>
            <person name="Bostroem C."/>
            <person name="Chovatia M."/>
            <person name="Grimwood J."/>
            <person name="Jenkins J.W."/>
            <person name="Jueterbock A."/>
            <person name="Mraz A."/>
            <person name="Stam W.T."/>
            <person name="Tice H."/>
            <person name="Bornberg-Bauer E."/>
            <person name="Green P.J."/>
            <person name="Pearson G.A."/>
            <person name="Procaccini G."/>
            <person name="Duarte C.M."/>
            <person name="Schmutz J."/>
            <person name="Reusch T.B.H."/>
            <person name="Van de Peer Y."/>
        </authorList>
    </citation>
    <scope>NUCLEOTIDE SEQUENCE [LARGE SCALE GENOMIC DNA]</scope>
    <source>
        <strain evidence="6">cv. Finnish</strain>
    </source>
</reference>
<feature type="region of interest" description="Disordered" evidence="3">
    <location>
        <begin position="381"/>
        <end position="400"/>
    </location>
</feature>
<dbReference type="Proteomes" id="UP000036987">
    <property type="component" value="Unassembled WGS sequence"/>
</dbReference>
<organism evidence="5 6">
    <name type="scientific">Zostera marina</name>
    <name type="common">Eelgrass</name>
    <dbReference type="NCBI Taxonomy" id="29655"/>
    <lineage>
        <taxon>Eukaryota</taxon>
        <taxon>Viridiplantae</taxon>
        <taxon>Streptophyta</taxon>
        <taxon>Embryophyta</taxon>
        <taxon>Tracheophyta</taxon>
        <taxon>Spermatophyta</taxon>
        <taxon>Magnoliopsida</taxon>
        <taxon>Liliopsida</taxon>
        <taxon>Zosteraceae</taxon>
        <taxon>Zostera</taxon>
    </lineage>
</organism>
<dbReference type="GO" id="GO:0005634">
    <property type="term" value="C:nucleus"/>
    <property type="evidence" value="ECO:0000318"/>
    <property type="project" value="GO_Central"/>
</dbReference>